<dbReference type="InterPro" id="IPR052354">
    <property type="entry name" value="Cell_Wall_Dynamics_Protein"/>
</dbReference>
<dbReference type="OrthoDB" id="1242806at2"/>
<dbReference type="KEGG" id="plue:EWM63_02300"/>
<dbReference type="RefSeq" id="WP_130185102.1">
    <property type="nucleotide sequence ID" value="NZ_CP035913.1"/>
</dbReference>
<keyword evidence="3" id="KW-1185">Reference proteome</keyword>
<keyword evidence="2" id="KW-0378">Hydrolase</keyword>
<dbReference type="InterPro" id="IPR000726">
    <property type="entry name" value="Glyco_hydro_19_cat"/>
</dbReference>
<evidence type="ECO:0000313" key="2">
    <source>
        <dbReference type="EMBL" id="QBE61965.1"/>
    </source>
</evidence>
<reference evidence="2 3" key="1">
    <citation type="submission" date="2019-02" db="EMBL/GenBank/DDBJ databases">
        <title>Draft Genome Sequences of Six Type Strains of the Genus Massilia.</title>
        <authorList>
            <person name="Miess H."/>
            <person name="Frediansyhah A."/>
            <person name="Gross H."/>
        </authorList>
    </citation>
    <scope>NUCLEOTIDE SEQUENCE [LARGE SCALE GENOMIC DNA]</scope>
    <source>
        <strain evidence="2 3">DSM 17473</strain>
    </source>
</reference>
<feature type="domain" description="Glycoside hydrolase family 19 catalytic" evidence="1">
    <location>
        <begin position="112"/>
        <end position="163"/>
    </location>
</feature>
<gene>
    <name evidence="2" type="ORF">EWM63_02300</name>
</gene>
<proteinExistence type="predicted"/>
<protein>
    <submittedName>
        <fullName evidence="2">Glycoside hydrolase family 19 protein</fullName>
    </submittedName>
</protein>
<dbReference type="GO" id="GO:0006032">
    <property type="term" value="P:chitin catabolic process"/>
    <property type="evidence" value="ECO:0007669"/>
    <property type="project" value="InterPro"/>
</dbReference>
<evidence type="ECO:0000313" key="3">
    <source>
        <dbReference type="Proteomes" id="UP000290637"/>
    </source>
</evidence>
<dbReference type="AlphaFoldDB" id="A0A4P6KTR1"/>
<sequence>MLNGDTLRQVFPDCADADDWATALDSALVRFHITTRDRVCAFLAQTSHESGHFNRLEESLFYRTPARLMAVWPKRFPSVASATPFVQNPERLANFVYARRMGNGDEASGDGFLFRGRGLIQLTGRSNYRQAGEALGLDLLGTPDRLVSKEVAALSAAWFWDSRGLNALADHDKPDDDLEDFTEITRRINGGTVGLKERLAAYKLLRSTLA</sequence>
<dbReference type="InterPro" id="IPR023346">
    <property type="entry name" value="Lysozyme-like_dom_sf"/>
</dbReference>
<dbReference type="Proteomes" id="UP000290637">
    <property type="component" value="Chromosome"/>
</dbReference>
<dbReference type="PANTHER" id="PTHR34408:SF1">
    <property type="entry name" value="GLYCOSYL HYDROLASE FAMILY 19 DOMAIN-CONTAINING PROTEIN HI_1415"/>
    <property type="match status" value="1"/>
</dbReference>
<name>A0A4P6KTR1_9BURK</name>
<dbReference type="SUPFAM" id="SSF53955">
    <property type="entry name" value="Lysozyme-like"/>
    <property type="match status" value="1"/>
</dbReference>
<accession>A0A4P6KTR1</accession>
<dbReference type="GO" id="GO:0004568">
    <property type="term" value="F:chitinase activity"/>
    <property type="evidence" value="ECO:0007669"/>
    <property type="project" value="InterPro"/>
</dbReference>
<dbReference type="GO" id="GO:0016998">
    <property type="term" value="P:cell wall macromolecule catabolic process"/>
    <property type="evidence" value="ECO:0007669"/>
    <property type="project" value="InterPro"/>
</dbReference>
<organism evidence="2 3">
    <name type="scientific">Pseudoduganella lutea</name>
    <dbReference type="NCBI Taxonomy" id="321985"/>
    <lineage>
        <taxon>Bacteria</taxon>
        <taxon>Pseudomonadati</taxon>
        <taxon>Pseudomonadota</taxon>
        <taxon>Betaproteobacteria</taxon>
        <taxon>Burkholderiales</taxon>
        <taxon>Oxalobacteraceae</taxon>
        <taxon>Telluria group</taxon>
        <taxon>Pseudoduganella</taxon>
    </lineage>
</organism>
<dbReference type="PANTHER" id="PTHR34408">
    <property type="entry name" value="FAMILY PROTEIN, PUTATIVE-RELATED"/>
    <property type="match status" value="1"/>
</dbReference>
<evidence type="ECO:0000259" key="1">
    <source>
        <dbReference type="Pfam" id="PF00182"/>
    </source>
</evidence>
<dbReference type="EMBL" id="CP035913">
    <property type="protein sequence ID" value="QBE61965.1"/>
    <property type="molecule type" value="Genomic_DNA"/>
</dbReference>
<dbReference type="Pfam" id="PF00182">
    <property type="entry name" value="Glyco_hydro_19"/>
    <property type="match status" value="1"/>
</dbReference>
<dbReference type="Gene3D" id="1.10.530.10">
    <property type="match status" value="1"/>
</dbReference>